<dbReference type="Proteomes" id="UP001303046">
    <property type="component" value="Unassembled WGS sequence"/>
</dbReference>
<reference evidence="1 2" key="1">
    <citation type="submission" date="2023-08" db="EMBL/GenBank/DDBJ databases">
        <title>A Necator americanus chromosomal reference genome.</title>
        <authorList>
            <person name="Ilik V."/>
            <person name="Petrzelkova K.J."/>
            <person name="Pardy F."/>
            <person name="Fuh T."/>
            <person name="Niatou-Singa F.S."/>
            <person name="Gouil Q."/>
            <person name="Baker L."/>
            <person name="Ritchie M.E."/>
            <person name="Jex A.R."/>
            <person name="Gazzola D."/>
            <person name="Li H."/>
            <person name="Toshio Fujiwara R."/>
            <person name="Zhan B."/>
            <person name="Aroian R.V."/>
            <person name="Pafco B."/>
            <person name="Schwarz E.M."/>
        </authorList>
    </citation>
    <scope>NUCLEOTIDE SEQUENCE [LARGE SCALE GENOMIC DNA]</scope>
    <source>
        <strain evidence="1 2">Aroian</strain>
        <tissue evidence="1">Whole animal</tissue>
    </source>
</reference>
<accession>A0ABR1EFZ5</accession>
<comment type="caution">
    <text evidence="1">The sequence shown here is derived from an EMBL/GenBank/DDBJ whole genome shotgun (WGS) entry which is preliminary data.</text>
</comment>
<evidence type="ECO:0008006" key="3">
    <source>
        <dbReference type="Google" id="ProtNLM"/>
    </source>
</evidence>
<gene>
    <name evidence="1" type="primary">Necator_chrX.g22523</name>
    <name evidence="1" type="ORF">RB195_022360</name>
</gene>
<proteinExistence type="predicted"/>
<dbReference type="EMBL" id="JAVFWL010000006">
    <property type="protein sequence ID" value="KAK6761265.1"/>
    <property type="molecule type" value="Genomic_DNA"/>
</dbReference>
<dbReference type="PANTHER" id="PTHR46238:SF8">
    <property type="entry name" value="ENDONUCLEASE_EXONUCLEASE_PHOSPHATASE DOMAIN-CONTAINING PROTEIN"/>
    <property type="match status" value="1"/>
</dbReference>
<evidence type="ECO:0000313" key="1">
    <source>
        <dbReference type="EMBL" id="KAK6761265.1"/>
    </source>
</evidence>
<sequence length="227" mass="25996">MLAAESRDDLQKKVQSWKDQLQQYGLRLNTSKIEYMECGPRIEDGSIRVNGTELNKLNCFKYLVSKVTSTGDIDQEGRARVNAAWMKWKMATGVLCDKKVPVRLKSKIYRTVVRPVALYGCECWPTTKALERVLHAMEMRMLRWTIGVTLKEKVSNDTVCSIFGVVPITEKMKEARPVRSRLAARGRFCGPNRTEARRFRSEAAWEAKDSLVRPCEAGYDRCTFVYG</sequence>
<organism evidence="1 2">
    <name type="scientific">Necator americanus</name>
    <name type="common">Human hookworm</name>
    <dbReference type="NCBI Taxonomy" id="51031"/>
    <lineage>
        <taxon>Eukaryota</taxon>
        <taxon>Metazoa</taxon>
        <taxon>Ecdysozoa</taxon>
        <taxon>Nematoda</taxon>
        <taxon>Chromadorea</taxon>
        <taxon>Rhabditida</taxon>
        <taxon>Rhabditina</taxon>
        <taxon>Rhabditomorpha</taxon>
        <taxon>Strongyloidea</taxon>
        <taxon>Ancylostomatidae</taxon>
        <taxon>Bunostominae</taxon>
        <taxon>Necator</taxon>
    </lineage>
</organism>
<keyword evidence="2" id="KW-1185">Reference proteome</keyword>
<dbReference type="PANTHER" id="PTHR46238">
    <property type="entry name" value="REVERSE TRANSCRIPTASE DOMAIN-CONTAINING PROTEIN"/>
    <property type="match status" value="1"/>
</dbReference>
<protein>
    <recommendedName>
        <fullName evidence="3">Reverse transcriptase domain-containing protein</fullName>
    </recommendedName>
</protein>
<evidence type="ECO:0000313" key="2">
    <source>
        <dbReference type="Proteomes" id="UP001303046"/>
    </source>
</evidence>
<name>A0ABR1EFZ5_NECAM</name>